<dbReference type="GO" id="GO:0016787">
    <property type="term" value="F:hydrolase activity"/>
    <property type="evidence" value="ECO:0007669"/>
    <property type="project" value="UniProtKB-KW"/>
</dbReference>
<evidence type="ECO:0000313" key="2">
    <source>
        <dbReference type="Proteomes" id="UP000617634"/>
    </source>
</evidence>
<comment type="caution">
    <text evidence="1">The sequence shown here is derived from an EMBL/GenBank/DDBJ whole genome shotgun (WGS) entry which is preliminary data.</text>
</comment>
<dbReference type="EMBL" id="JADZGI010000001">
    <property type="protein sequence ID" value="MBH0112178.1"/>
    <property type="molecule type" value="Genomic_DNA"/>
</dbReference>
<gene>
    <name evidence="1" type="ORF">I5E68_04320</name>
</gene>
<dbReference type="SUPFAM" id="SSF53474">
    <property type="entry name" value="alpha/beta-Hydrolases"/>
    <property type="match status" value="1"/>
</dbReference>
<name>A0A931MJX3_9SPHN</name>
<dbReference type="RefSeq" id="WP_197161089.1">
    <property type="nucleotide sequence ID" value="NZ_JADZGI010000001.1"/>
</dbReference>
<evidence type="ECO:0000313" key="1">
    <source>
        <dbReference type="EMBL" id="MBH0112178.1"/>
    </source>
</evidence>
<dbReference type="Gene3D" id="3.40.50.1820">
    <property type="entry name" value="alpha/beta hydrolase"/>
    <property type="match status" value="1"/>
</dbReference>
<sequence length="186" mass="19267">MSNLVLPGIGGSGPAHWQSLWQEADTAARRFRPSSWDQPGLSDWISALERELEACAGPVVLVAHSLACLLVAHWAEGSAQVARVAGAFLVAPPDPDGADFPRAQAGSFAPVPTARLPFPALLVASRDDPYASIDYARTRAQQWGTGFVDVGEKGHINAGSGLGAWSEGQGLLAAFRAGLGLAGSGV</sequence>
<dbReference type="InterPro" id="IPR029058">
    <property type="entry name" value="AB_hydrolase_fold"/>
</dbReference>
<reference evidence="1" key="1">
    <citation type="submission" date="2020-11" db="EMBL/GenBank/DDBJ databases">
        <title>Novosphingobium aureum sp. nov., a marine bacterium isolated from sediment of a salt flat.</title>
        <authorList>
            <person name="Yoo Y."/>
            <person name="Kim J.-J."/>
        </authorList>
    </citation>
    <scope>NUCLEOTIDE SEQUENCE</scope>
    <source>
        <strain evidence="1">YJ-S2-02</strain>
    </source>
</reference>
<organism evidence="1 2">
    <name type="scientific">Novosphingobium aureum</name>
    <dbReference type="NCBI Taxonomy" id="2792964"/>
    <lineage>
        <taxon>Bacteria</taxon>
        <taxon>Pseudomonadati</taxon>
        <taxon>Pseudomonadota</taxon>
        <taxon>Alphaproteobacteria</taxon>
        <taxon>Sphingomonadales</taxon>
        <taxon>Sphingomonadaceae</taxon>
        <taxon>Novosphingobium</taxon>
    </lineage>
</organism>
<dbReference type="Pfam" id="PF06821">
    <property type="entry name" value="Ser_hydrolase"/>
    <property type="match status" value="1"/>
</dbReference>
<protein>
    <submittedName>
        <fullName evidence="1">Alpha/beta hydrolase</fullName>
    </submittedName>
</protein>
<dbReference type="Proteomes" id="UP000617634">
    <property type="component" value="Unassembled WGS sequence"/>
</dbReference>
<keyword evidence="1" id="KW-0378">Hydrolase</keyword>
<proteinExistence type="predicted"/>
<accession>A0A931MJX3</accession>
<keyword evidence="2" id="KW-1185">Reference proteome</keyword>
<dbReference type="AlphaFoldDB" id="A0A931MJX3"/>
<dbReference type="InterPro" id="IPR010662">
    <property type="entry name" value="RBBP9/YdeN"/>
</dbReference>